<protein>
    <submittedName>
        <fullName evidence="4">Uncharacterized protein</fullName>
    </submittedName>
</protein>
<evidence type="ECO:0000313" key="4">
    <source>
        <dbReference type="EMBL" id="KKG06612.1"/>
    </source>
</evidence>
<dbReference type="RefSeq" id="WP_048045249.1">
    <property type="nucleotide sequence ID" value="NZ_JJOS01000008.1"/>
</dbReference>
<evidence type="ECO:0000313" key="8">
    <source>
        <dbReference type="Proteomes" id="UP000034597"/>
    </source>
</evidence>
<dbReference type="EMBL" id="JJOT01000028">
    <property type="protein sequence ID" value="KKG04761.1"/>
    <property type="molecule type" value="Genomic_DNA"/>
</dbReference>
<proteinExistence type="predicted"/>
<feature type="transmembrane region" description="Helical" evidence="2">
    <location>
        <begin position="47"/>
        <end position="65"/>
    </location>
</feature>
<dbReference type="AlphaFoldDB" id="A0A0F8BRP5"/>
<dbReference type="EMBL" id="JJOS01000008">
    <property type="protein sequence ID" value="KKG06612.1"/>
    <property type="molecule type" value="Genomic_DNA"/>
</dbReference>
<evidence type="ECO:0000313" key="5">
    <source>
        <dbReference type="EMBL" id="KKH69945.1"/>
    </source>
</evidence>
<feature type="region of interest" description="Disordered" evidence="1">
    <location>
        <begin position="131"/>
        <end position="152"/>
    </location>
</feature>
<dbReference type="EMBL" id="JJQQ01000012">
    <property type="protein sequence ID" value="KKH69945.1"/>
    <property type="molecule type" value="Genomic_DNA"/>
</dbReference>
<accession>A0A0F8BRP5</accession>
<comment type="caution">
    <text evidence="4">The sequence shown here is derived from an EMBL/GenBank/DDBJ whole genome shotgun (WGS) entry which is preliminary data.</text>
</comment>
<evidence type="ECO:0000256" key="1">
    <source>
        <dbReference type="SAM" id="MobiDB-lite"/>
    </source>
</evidence>
<gene>
    <name evidence="3" type="ORF">DU40_20135</name>
    <name evidence="4" type="ORF">DU47_20405</name>
    <name evidence="5" type="ORF">DU87_19285</name>
</gene>
<keyword evidence="2" id="KW-0812">Transmembrane</keyword>
<keyword evidence="2" id="KW-0472">Membrane</keyword>
<dbReference type="Proteomes" id="UP000033933">
    <property type="component" value="Unassembled WGS sequence"/>
</dbReference>
<dbReference type="Proteomes" id="UP000034597">
    <property type="component" value="Unassembled WGS sequence"/>
</dbReference>
<name>A0A0F8BRP5_METMZ</name>
<evidence type="ECO:0000313" key="7">
    <source>
        <dbReference type="Proteomes" id="UP000034578"/>
    </source>
</evidence>
<evidence type="ECO:0000256" key="2">
    <source>
        <dbReference type="SAM" id="Phobius"/>
    </source>
</evidence>
<evidence type="ECO:0000313" key="3">
    <source>
        <dbReference type="EMBL" id="KKG04761.1"/>
    </source>
</evidence>
<sequence>MIINVKPQNFLFLNLNFFEYMIESLKIYLKIKYQGHKGGKETNKRRIALLAGIGIVLTILITGAASGKEATNAPKGGEKASINNQLDYKGLLETQASAGFGLTRAAENFQNRFSRIPDIARKHIENKIDIQFPGGGNHGEGNGGGNGGGIDT</sequence>
<organism evidence="4 7">
    <name type="scientific">Methanosarcina mazei</name>
    <name type="common">Methanosarcina frisia</name>
    <dbReference type="NCBI Taxonomy" id="2209"/>
    <lineage>
        <taxon>Archaea</taxon>
        <taxon>Methanobacteriati</taxon>
        <taxon>Methanobacteriota</taxon>
        <taxon>Stenosarchaea group</taxon>
        <taxon>Methanomicrobia</taxon>
        <taxon>Methanosarcinales</taxon>
        <taxon>Methanosarcinaceae</taxon>
        <taxon>Methanosarcina</taxon>
    </lineage>
</organism>
<evidence type="ECO:0000313" key="6">
    <source>
        <dbReference type="Proteomes" id="UP000033933"/>
    </source>
</evidence>
<dbReference type="Proteomes" id="UP000034578">
    <property type="component" value="Unassembled WGS sequence"/>
</dbReference>
<keyword evidence="2" id="KW-1133">Transmembrane helix</keyword>
<feature type="compositionally biased region" description="Gly residues" evidence="1">
    <location>
        <begin position="133"/>
        <end position="152"/>
    </location>
</feature>
<keyword evidence="7" id="KW-1185">Reference proteome</keyword>
<reference evidence="6 7" key="1">
    <citation type="journal article" date="2015" name="ISME J.">
        <title>Genomic and phenotypic differentiation among Methanosarcina mazei populations from Columbia River sediment.</title>
        <authorList>
            <person name="Youngblut N.D."/>
            <person name="Wirth J.S."/>
            <person name="Henriksen J.R."/>
            <person name="Smith M."/>
            <person name="Simon H."/>
            <person name="Metcalf W.W."/>
            <person name="Whitaker R.J."/>
        </authorList>
    </citation>
    <scope>NUCLEOTIDE SEQUENCE [LARGE SCALE GENOMIC DNA]</scope>
    <source>
        <strain evidence="5 6">1.H.M.0.1</strain>
        <strain evidence="4 7">2.F.A.2.4</strain>
        <strain evidence="3 8">2.F.T.0.2</strain>
    </source>
</reference>
<dbReference type="PATRIC" id="fig|2209.59.peg.4381"/>